<keyword evidence="2" id="KW-0812">Transmembrane</keyword>
<feature type="transmembrane region" description="Helical" evidence="2">
    <location>
        <begin position="72"/>
        <end position="90"/>
    </location>
</feature>
<evidence type="ECO:0000256" key="1">
    <source>
        <dbReference type="SAM" id="MobiDB-lite"/>
    </source>
</evidence>
<feature type="compositionally biased region" description="Basic and acidic residues" evidence="1">
    <location>
        <begin position="9"/>
        <end position="25"/>
    </location>
</feature>
<keyword evidence="2" id="KW-1133">Transmembrane helix</keyword>
<gene>
    <name evidence="3" type="ORF">A1QO_04990</name>
</gene>
<dbReference type="AlphaFoldDB" id="A0A1E5BI20"/>
<evidence type="ECO:0000256" key="2">
    <source>
        <dbReference type="SAM" id="Phobius"/>
    </source>
</evidence>
<evidence type="ECO:0000313" key="3">
    <source>
        <dbReference type="EMBL" id="OEE36856.1"/>
    </source>
</evidence>
<dbReference type="eggNOG" id="ENOG5031NK0">
    <property type="taxonomic scope" value="Bacteria"/>
</dbReference>
<dbReference type="RefSeq" id="WP_017039725.1">
    <property type="nucleotide sequence ID" value="NZ_AJYQ02000037.1"/>
</dbReference>
<sequence>MAVVPKQNESQRYDPSKELTTEQRQRFTDIANKAQQRREYERKHLSVISAARSAATKTVIKPRKDSPNTARYVIWLIVAALVSLWAMYMAG</sequence>
<dbReference type="OrthoDB" id="5896947at2"/>
<name>A0A1E5BI20_9VIBR</name>
<organism evidence="3 4">
    <name type="scientific">Vibrio genomosp. F10 str. ZF-129</name>
    <dbReference type="NCBI Taxonomy" id="1187848"/>
    <lineage>
        <taxon>Bacteria</taxon>
        <taxon>Pseudomonadati</taxon>
        <taxon>Pseudomonadota</taxon>
        <taxon>Gammaproteobacteria</taxon>
        <taxon>Vibrionales</taxon>
        <taxon>Vibrionaceae</taxon>
        <taxon>Vibrio</taxon>
    </lineage>
</organism>
<reference evidence="3 4" key="1">
    <citation type="journal article" date="2012" name="Science">
        <title>Ecological populations of bacteria act as socially cohesive units of antibiotic production and resistance.</title>
        <authorList>
            <person name="Cordero O.X."/>
            <person name="Wildschutte H."/>
            <person name="Kirkup B."/>
            <person name="Proehl S."/>
            <person name="Ngo L."/>
            <person name="Hussain F."/>
            <person name="Le Roux F."/>
            <person name="Mincer T."/>
            <person name="Polz M.F."/>
        </authorList>
    </citation>
    <scope>NUCLEOTIDE SEQUENCE [LARGE SCALE GENOMIC DNA]</scope>
    <source>
        <strain evidence="3 4">ZF-129</strain>
    </source>
</reference>
<accession>A0A1E5BI20</accession>
<proteinExistence type="predicted"/>
<feature type="region of interest" description="Disordered" evidence="1">
    <location>
        <begin position="1"/>
        <end position="25"/>
    </location>
</feature>
<keyword evidence="2" id="KW-0472">Membrane</keyword>
<dbReference type="EMBL" id="AJYQ02000037">
    <property type="protein sequence ID" value="OEE36856.1"/>
    <property type="molecule type" value="Genomic_DNA"/>
</dbReference>
<dbReference type="Proteomes" id="UP000094741">
    <property type="component" value="Unassembled WGS sequence"/>
</dbReference>
<evidence type="ECO:0000313" key="4">
    <source>
        <dbReference type="Proteomes" id="UP000094741"/>
    </source>
</evidence>
<comment type="caution">
    <text evidence="3">The sequence shown here is derived from an EMBL/GenBank/DDBJ whole genome shotgun (WGS) entry which is preliminary data.</text>
</comment>
<protein>
    <submittedName>
        <fullName evidence="3">Uncharacterized protein</fullName>
    </submittedName>
</protein>